<dbReference type="GO" id="GO:0016020">
    <property type="term" value="C:membrane"/>
    <property type="evidence" value="ECO:0007669"/>
    <property type="project" value="TreeGrafter"/>
</dbReference>
<comment type="similarity">
    <text evidence="6">Belongs to the peptidase M48 family.</text>
</comment>
<evidence type="ECO:0000313" key="8">
    <source>
        <dbReference type="EMBL" id="KAF9603436.1"/>
    </source>
</evidence>
<dbReference type="GO" id="GO:0046872">
    <property type="term" value="F:metal ion binding"/>
    <property type="evidence" value="ECO:0007669"/>
    <property type="project" value="UniProtKB-KW"/>
</dbReference>
<evidence type="ECO:0000256" key="4">
    <source>
        <dbReference type="ARBA" id="ARBA00022833"/>
    </source>
</evidence>
<evidence type="ECO:0000259" key="7">
    <source>
        <dbReference type="Pfam" id="PF01435"/>
    </source>
</evidence>
<feature type="domain" description="Peptidase M48" evidence="7">
    <location>
        <begin position="56"/>
        <end position="83"/>
    </location>
</feature>
<comment type="caution">
    <text evidence="8">The sequence shown here is derived from an EMBL/GenBank/DDBJ whole genome shotgun (WGS) entry which is preliminary data.</text>
</comment>
<comment type="cofactor">
    <cofactor evidence="6">
        <name>Zn(2+)</name>
        <dbReference type="ChEBI" id="CHEBI:29105"/>
    </cofactor>
    <text evidence="6">Binds 1 zinc ion per subunit.</text>
</comment>
<dbReference type="InterPro" id="IPR051156">
    <property type="entry name" value="Mito/Outer_Membr_Metalloprot"/>
</dbReference>
<dbReference type="Proteomes" id="UP000631114">
    <property type="component" value="Unassembled WGS sequence"/>
</dbReference>
<evidence type="ECO:0000256" key="5">
    <source>
        <dbReference type="ARBA" id="ARBA00023049"/>
    </source>
</evidence>
<evidence type="ECO:0000313" key="9">
    <source>
        <dbReference type="Proteomes" id="UP000631114"/>
    </source>
</evidence>
<reference evidence="8 9" key="1">
    <citation type="submission" date="2020-10" db="EMBL/GenBank/DDBJ databases">
        <title>The Coptis chinensis genome and diversification of protoberbering-type alkaloids.</title>
        <authorList>
            <person name="Wang B."/>
            <person name="Shu S."/>
            <person name="Song C."/>
            <person name="Liu Y."/>
        </authorList>
    </citation>
    <scope>NUCLEOTIDE SEQUENCE [LARGE SCALE GENOMIC DNA]</scope>
    <source>
        <strain evidence="8">HL-2020</strain>
        <tissue evidence="8">Leaf</tissue>
    </source>
</reference>
<dbReference type="Pfam" id="PF01435">
    <property type="entry name" value="Peptidase_M48"/>
    <property type="match status" value="1"/>
</dbReference>
<keyword evidence="9" id="KW-1185">Reference proteome</keyword>
<dbReference type="AlphaFoldDB" id="A0A835HPK8"/>
<evidence type="ECO:0000256" key="2">
    <source>
        <dbReference type="ARBA" id="ARBA00022723"/>
    </source>
</evidence>
<evidence type="ECO:0000256" key="6">
    <source>
        <dbReference type="RuleBase" id="RU003983"/>
    </source>
</evidence>
<dbReference type="InterPro" id="IPR001915">
    <property type="entry name" value="Peptidase_M48"/>
</dbReference>
<evidence type="ECO:0000256" key="3">
    <source>
        <dbReference type="ARBA" id="ARBA00022801"/>
    </source>
</evidence>
<keyword evidence="1 6" id="KW-0645">Protease</keyword>
<gene>
    <name evidence="8" type="ORF">IFM89_036137</name>
</gene>
<protein>
    <recommendedName>
        <fullName evidence="7">Peptidase M48 domain-containing protein</fullName>
    </recommendedName>
</protein>
<proteinExistence type="inferred from homology"/>
<organism evidence="8 9">
    <name type="scientific">Coptis chinensis</name>
    <dbReference type="NCBI Taxonomy" id="261450"/>
    <lineage>
        <taxon>Eukaryota</taxon>
        <taxon>Viridiplantae</taxon>
        <taxon>Streptophyta</taxon>
        <taxon>Embryophyta</taxon>
        <taxon>Tracheophyta</taxon>
        <taxon>Spermatophyta</taxon>
        <taxon>Magnoliopsida</taxon>
        <taxon>Ranunculales</taxon>
        <taxon>Ranunculaceae</taxon>
        <taxon>Coptidoideae</taxon>
        <taxon>Coptis</taxon>
    </lineage>
</organism>
<dbReference type="GO" id="GO:0051603">
    <property type="term" value="P:proteolysis involved in protein catabolic process"/>
    <property type="evidence" value="ECO:0007669"/>
    <property type="project" value="TreeGrafter"/>
</dbReference>
<keyword evidence="5 6" id="KW-0482">Metalloprotease</keyword>
<dbReference type="EMBL" id="JADFTS010000006">
    <property type="protein sequence ID" value="KAF9603436.1"/>
    <property type="molecule type" value="Genomic_DNA"/>
</dbReference>
<dbReference type="OrthoDB" id="7464992at2759"/>
<dbReference type="Gene3D" id="3.30.2010.10">
    <property type="entry name" value="Metalloproteases ('zincins'), catalytic domain"/>
    <property type="match status" value="1"/>
</dbReference>
<name>A0A835HPK8_9MAGN</name>
<keyword evidence="4 6" id="KW-0862">Zinc</keyword>
<keyword evidence="3 6" id="KW-0378">Hydrolase</keyword>
<dbReference type="GO" id="GO:0004222">
    <property type="term" value="F:metalloendopeptidase activity"/>
    <property type="evidence" value="ECO:0007669"/>
    <property type="project" value="InterPro"/>
</dbReference>
<evidence type="ECO:0000256" key="1">
    <source>
        <dbReference type="ARBA" id="ARBA00022670"/>
    </source>
</evidence>
<dbReference type="PANTHER" id="PTHR22726">
    <property type="entry name" value="METALLOENDOPEPTIDASE OMA1"/>
    <property type="match status" value="1"/>
</dbReference>
<keyword evidence="2" id="KW-0479">Metal-binding</keyword>
<dbReference type="PANTHER" id="PTHR22726:SF1">
    <property type="entry name" value="METALLOENDOPEPTIDASE OMA1, MITOCHONDRIAL"/>
    <property type="match status" value="1"/>
</dbReference>
<accession>A0A835HPK8</accession>
<sequence length="169" mass="19133">MMEKRLGDLALEDSKTEYKGKLLHEKDPHSVRAKLILKNIIQGLERLVKRNPDRTLQAFTDGEVAAVIAHEVGHVVARHHVEFLDVLVNKPKLELEADYIGLLLMASAGYNPRIAVELRKNISLSNPGFLKEDHNYPSYEERANSLTQAHVMEQALTIYKESGRNILLT</sequence>